<feature type="domain" description="NAD(P)-binding" evidence="1">
    <location>
        <begin position="8"/>
        <end position="157"/>
    </location>
</feature>
<evidence type="ECO:0000259" key="1">
    <source>
        <dbReference type="Pfam" id="PF13460"/>
    </source>
</evidence>
<reference evidence="2 3" key="1">
    <citation type="submission" date="2024-07" db="EMBL/GenBank/DDBJ databases">
        <authorList>
            <person name="Thanompreechachai J."/>
            <person name="Duangmal K."/>
        </authorList>
    </citation>
    <scope>NUCLEOTIDE SEQUENCE [LARGE SCALE GENOMIC DNA]</scope>
    <source>
        <strain evidence="2 3">LSe6-4</strain>
    </source>
</reference>
<dbReference type="Proteomes" id="UP001565927">
    <property type="component" value="Unassembled WGS sequence"/>
</dbReference>
<sequence length="215" mass="22486">MSTVIVFGATGYAGGRITTELLDRGHRVTGVARNRGALDERATFAQGSIHDADFVRETTRGADHVVVALPAAAPEAGSPGLIDALPLLTDVATTEGARLSFVGGAGSLQVGEGGPTVVSQPDFNPEYRPEALAHSEILQSLRAGGPDLDWFYLSPAAEFGAWVPGERTGTFRLGGDVLLTDAEGGSTISGDDYAIAYVDEIESGAHPRRRFTVAY</sequence>
<accession>A0ABV4H4F8</accession>
<evidence type="ECO:0000313" key="3">
    <source>
        <dbReference type="Proteomes" id="UP001565927"/>
    </source>
</evidence>
<protein>
    <submittedName>
        <fullName evidence="2">NAD(P)-dependent oxidoreductase</fullName>
    </submittedName>
</protein>
<dbReference type="InterPro" id="IPR036291">
    <property type="entry name" value="NAD(P)-bd_dom_sf"/>
</dbReference>
<comment type="caution">
    <text evidence="2">The sequence shown here is derived from an EMBL/GenBank/DDBJ whole genome shotgun (WGS) entry which is preliminary data.</text>
</comment>
<dbReference type="SUPFAM" id="SSF51735">
    <property type="entry name" value="NAD(P)-binding Rossmann-fold domains"/>
    <property type="match status" value="1"/>
</dbReference>
<organism evidence="2 3">
    <name type="scientific">Kineococcus halophytocola</name>
    <dbReference type="NCBI Taxonomy" id="3234027"/>
    <lineage>
        <taxon>Bacteria</taxon>
        <taxon>Bacillati</taxon>
        <taxon>Actinomycetota</taxon>
        <taxon>Actinomycetes</taxon>
        <taxon>Kineosporiales</taxon>
        <taxon>Kineosporiaceae</taxon>
        <taxon>Kineococcus</taxon>
    </lineage>
</organism>
<dbReference type="Pfam" id="PF13460">
    <property type="entry name" value="NAD_binding_10"/>
    <property type="match status" value="1"/>
</dbReference>
<dbReference type="InterPro" id="IPR016040">
    <property type="entry name" value="NAD(P)-bd_dom"/>
</dbReference>
<dbReference type="EMBL" id="JBGFTU010000022">
    <property type="protein sequence ID" value="MEZ0166450.1"/>
    <property type="molecule type" value="Genomic_DNA"/>
</dbReference>
<dbReference type="RefSeq" id="WP_370442669.1">
    <property type="nucleotide sequence ID" value="NZ_JBGFTU010000022.1"/>
</dbReference>
<name>A0ABV4H4F8_9ACTN</name>
<gene>
    <name evidence="2" type="ORF">AB2L27_16935</name>
</gene>
<dbReference type="PANTHER" id="PTHR43355:SF2">
    <property type="entry name" value="FLAVIN REDUCTASE (NADPH)"/>
    <property type="match status" value="1"/>
</dbReference>
<dbReference type="Gene3D" id="3.40.50.720">
    <property type="entry name" value="NAD(P)-binding Rossmann-like Domain"/>
    <property type="match status" value="1"/>
</dbReference>
<dbReference type="PANTHER" id="PTHR43355">
    <property type="entry name" value="FLAVIN REDUCTASE (NADPH)"/>
    <property type="match status" value="1"/>
</dbReference>
<keyword evidence="3" id="KW-1185">Reference proteome</keyword>
<evidence type="ECO:0000313" key="2">
    <source>
        <dbReference type="EMBL" id="MEZ0166450.1"/>
    </source>
</evidence>
<dbReference type="InterPro" id="IPR051606">
    <property type="entry name" value="Polyketide_Oxido-like"/>
</dbReference>
<proteinExistence type="predicted"/>